<dbReference type="Proteomes" id="UP000298030">
    <property type="component" value="Unassembled WGS sequence"/>
</dbReference>
<gene>
    <name evidence="1" type="ORF">FA13DRAFT_1784900</name>
</gene>
<reference evidence="1 2" key="1">
    <citation type="journal article" date="2019" name="Nat. Ecol. Evol.">
        <title>Megaphylogeny resolves global patterns of mushroom evolution.</title>
        <authorList>
            <person name="Varga T."/>
            <person name="Krizsan K."/>
            <person name="Foldi C."/>
            <person name="Dima B."/>
            <person name="Sanchez-Garcia M."/>
            <person name="Sanchez-Ramirez S."/>
            <person name="Szollosi G.J."/>
            <person name="Szarkandi J.G."/>
            <person name="Papp V."/>
            <person name="Albert L."/>
            <person name="Andreopoulos W."/>
            <person name="Angelini C."/>
            <person name="Antonin V."/>
            <person name="Barry K.W."/>
            <person name="Bougher N.L."/>
            <person name="Buchanan P."/>
            <person name="Buyck B."/>
            <person name="Bense V."/>
            <person name="Catcheside P."/>
            <person name="Chovatia M."/>
            <person name="Cooper J."/>
            <person name="Damon W."/>
            <person name="Desjardin D."/>
            <person name="Finy P."/>
            <person name="Geml J."/>
            <person name="Haridas S."/>
            <person name="Hughes K."/>
            <person name="Justo A."/>
            <person name="Karasinski D."/>
            <person name="Kautmanova I."/>
            <person name="Kiss B."/>
            <person name="Kocsube S."/>
            <person name="Kotiranta H."/>
            <person name="LaButti K.M."/>
            <person name="Lechner B.E."/>
            <person name="Liimatainen K."/>
            <person name="Lipzen A."/>
            <person name="Lukacs Z."/>
            <person name="Mihaltcheva S."/>
            <person name="Morgado L.N."/>
            <person name="Niskanen T."/>
            <person name="Noordeloos M.E."/>
            <person name="Ohm R.A."/>
            <person name="Ortiz-Santana B."/>
            <person name="Ovrebo C."/>
            <person name="Racz N."/>
            <person name="Riley R."/>
            <person name="Savchenko A."/>
            <person name="Shiryaev A."/>
            <person name="Soop K."/>
            <person name="Spirin V."/>
            <person name="Szebenyi C."/>
            <person name="Tomsovsky M."/>
            <person name="Tulloss R.E."/>
            <person name="Uehling J."/>
            <person name="Grigoriev I.V."/>
            <person name="Vagvolgyi C."/>
            <person name="Papp T."/>
            <person name="Martin F.M."/>
            <person name="Miettinen O."/>
            <person name="Hibbett D.S."/>
            <person name="Nagy L.G."/>
        </authorList>
    </citation>
    <scope>NUCLEOTIDE SEQUENCE [LARGE SCALE GENOMIC DNA]</scope>
    <source>
        <strain evidence="1 2">FP101781</strain>
    </source>
</reference>
<evidence type="ECO:0000313" key="1">
    <source>
        <dbReference type="EMBL" id="TEB38580.1"/>
    </source>
</evidence>
<protein>
    <submittedName>
        <fullName evidence="1">Uncharacterized protein</fullName>
    </submittedName>
</protein>
<evidence type="ECO:0000313" key="2">
    <source>
        <dbReference type="Proteomes" id="UP000298030"/>
    </source>
</evidence>
<accession>A0A4Y7TWM4</accession>
<organism evidence="1 2">
    <name type="scientific">Coprinellus micaceus</name>
    <name type="common">Glistening ink-cap mushroom</name>
    <name type="synonym">Coprinus micaceus</name>
    <dbReference type="NCBI Taxonomy" id="71717"/>
    <lineage>
        <taxon>Eukaryota</taxon>
        <taxon>Fungi</taxon>
        <taxon>Dikarya</taxon>
        <taxon>Basidiomycota</taxon>
        <taxon>Agaricomycotina</taxon>
        <taxon>Agaricomycetes</taxon>
        <taxon>Agaricomycetidae</taxon>
        <taxon>Agaricales</taxon>
        <taxon>Agaricineae</taxon>
        <taxon>Psathyrellaceae</taxon>
        <taxon>Coprinellus</taxon>
    </lineage>
</organism>
<name>A0A4Y7TWM4_COPMI</name>
<dbReference type="AlphaFoldDB" id="A0A4Y7TWM4"/>
<keyword evidence="2" id="KW-1185">Reference proteome</keyword>
<dbReference type="EMBL" id="QPFP01000002">
    <property type="protein sequence ID" value="TEB38580.1"/>
    <property type="molecule type" value="Genomic_DNA"/>
</dbReference>
<sequence>MGIKLTAGYMVALQDSPLPPQELDAFSNKEGGTSTDDGLFQMVPVFRGRGRGRLEMMKPGLEMQEEAMVKMTRQLMYGMPEFSFWKLFVQCVVCKAVVLRQGMYTYHNCPNPVVDGLLVQRQDQCPYTRSGLRGGQQLRITRRQHSGEIISVDIRENEEAPWTRVPTRSIRSNSQQDE</sequence>
<proteinExistence type="predicted"/>
<comment type="caution">
    <text evidence="1">The sequence shown here is derived from an EMBL/GenBank/DDBJ whole genome shotgun (WGS) entry which is preliminary data.</text>
</comment>